<dbReference type="InterPro" id="IPR000417">
    <property type="entry name" value="Hyethyz_kinase"/>
</dbReference>
<evidence type="ECO:0000256" key="9">
    <source>
        <dbReference type="ARBA" id="ARBA00022842"/>
    </source>
</evidence>
<evidence type="ECO:0000256" key="8">
    <source>
        <dbReference type="ARBA" id="ARBA00022840"/>
    </source>
</evidence>
<reference evidence="12 13" key="1">
    <citation type="journal article" date="2016" name="Front. Microbiol.">
        <title>Comprehensive Phylogenetic Analysis of Bovine Non-aureus Staphylococci Species Based on Whole-Genome Sequencing.</title>
        <authorList>
            <person name="Naushad S."/>
            <person name="Barkema H.W."/>
            <person name="Luby C."/>
            <person name="Condas L.A."/>
            <person name="Nobrega D.B."/>
            <person name="Carson D.A."/>
            <person name="De Buck J."/>
        </authorList>
    </citation>
    <scope>NUCLEOTIDE SEQUENCE [LARGE SCALE GENOMIC DNA]</scope>
    <source>
        <strain evidence="12 13">SNUC 3829</strain>
    </source>
</reference>
<dbReference type="GO" id="GO:0000287">
    <property type="term" value="F:magnesium ion binding"/>
    <property type="evidence" value="ECO:0007669"/>
    <property type="project" value="UniProtKB-UniRule"/>
</dbReference>
<evidence type="ECO:0000256" key="2">
    <source>
        <dbReference type="ARBA" id="ARBA00001946"/>
    </source>
</evidence>
<comment type="function">
    <text evidence="11">Catalyzes the phosphorylation of the hydroxyl group of 4-methyl-5-beta-hydroxyethylthiazole (THZ).</text>
</comment>
<keyword evidence="7 11" id="KW-0418">Kinase</keyword>
<dbReference type="GO" id="GO:0009228">
    <property type="term" value="P:thiamine biosynthetic process"/>
    <property type="evidence" value="ECO:0007669"/>
    <property type="project" value="UniProtKB-KW"/>
</dbReference>
<dbReference type="Pfam" id="PF02110">
    <property type="entry name" value="HK"/>
    <property type="match status" value="1"/>
</dbReference>
<dbReference type="UniPathway" id="UPA00060">
    <property type="reaction ID" value="UER00139"/>
</dbReference>
<dbReference type="EMBL" id="PYZR01000109">
    <property type="protein sequence ID" value="PTF65824.1"/>
    <property type="molecule type" value="Genomic_DNA"/>
</dbReference>
<feature type="binding site" evidence="11">
    <location>
        <position position="116"/>
    </location>
    <ligand>
        <name>ATP</name>
        <dbReference type="ChEBI" id="CHEBI:30616"/>
    </ligand>
</feature>
<dbReference type="STRING" id="29382.BZ166_08440"/>
<keyword evidence="4 11" id="KW-0808">Transferase</keyword>
<organism evidence="12 13">
    <name type="scientific">Staphylococcus cohnii</name>
    <dbReference type="NCBI Taxonomy" id="29382"/>
    <lineage>
        <taxon>Bacteria</taxon>
        <taxon>Bacillati</taxon>
        <taxon>Bacillota</taxon>
        <taxon>Bacilli</taxon>
        <taxon>Bacillales</taxon>
        <taxon>Staphylococcaceae</taxon>
        <taxon>Staphylococcus</taxon>
        <taxon>Staphylococcus cohnii species complex</taxon>
    </lineage>
</organism>
<dbReference type="GO" id="GO:0005524">
    <property type="term" value="F:ATP binding"/>
    <property type="evidence" value="ECO:0007669"/>
    <property type="project" value="UniProtKB-UniRule"/>
</dbReference>
<sequence length="260" mass="28333">MMNNLEKLRADQPLVICYTNDVVKNFTANGLLSLGASPAMSEAPEEAYDMLTAAKALLINIGTLTKEREQDIFKIAKTANQLGKPIIFDPVAVGASQYRKDFCKRFLNEIKVTVIKGNASEILTLINSDTKMKGTDSDNSLDSVSIANEAYEHFNTSIVITGKEDVIAQNERIFKLSNGSSLLAKITGAGCLLGAIVASFVELEDPSINALIEAVSIYNIAAEQAEQISAGPGTFKVELLNALYNINFETYLQYHNKQEV</sequence>
<keyword evidence="6 11" id="KW-0547">Nucleotide-binding</keyword>
<evidence type="ECO:0000256" key="7">
    <source>
        <dbReference type="ARBA" id="ARBA00022777"/>
    </source>
</evidence>
<gene>
    <name evidence="11" type="primary">thiM</name>
    <name evidence="12" type="ORF">BUY34_09225</name>
</gene>
<dbReference type="PRINTS" id="PR01099">
    <property type="entry name" value="HYETHTZKNASE"/>
</dbReference>
<keyword evidence="10 11" id="KW-0784">Thiamine biosynthesis</keyword>
<dbReference type="AlphaFoldDB" id="A0A2T4LR42"/>
<dbReference type="EC" id="2.7.1.50" evidence="11"/>
<protein>
    <recommendedName>
        <fullName evidence="11">Hydroxyethylthiazole kinase</fullName>
        <ecNumber evidence="11">2.7.1.50</ecNumber>
    </recommendedName>
    <alternativeName>
        <fullName evidence="11">4-methyl-5-beta-hydroxyethylthiazole kinase</fullName>
        <shortName evidence="11">TH kinase</shortName>
        <shortName evidence="11">Thz kinase</shortName>
    </alternativeName>
</protein>
<evidence type="ECO:0000256" key="10">
    <source>
        <dbReference type="ARBA" id="ARBA00022977"/>
    </source>
</evidence>
<dbReference type="CDD" id="cd01170">
    <property type="entry name" value="THZ_kinase"/>
    <property type="match status" value="1"/>
</dbReference>
<feature type="binding site" evidence="11">
    <location>
        <position position="161"/>
    </location>
    <ligand>
        <name>ATP</name>
        <dbReference type="ChEBI" id="CHEBI:30616"/>
    </ligand>
</feature>
<evidence type="ECO:0000256" key="1">
    <source>
        <dbReference type="ARBA" id="ARBA00001771"/>
    </source>
</evidence>
<evidence type="ECO:0000256" key="4">
    <source>
        <dbReference type="ARBA" id="ARBA00022679"/>
    </source>
</evidence>
<evidence type="ECO:0000256" key="5">
    <source>
        <dbReference type="ARBA" id="ARBA00022723"/>
    </source>
</evidence>
<dbReference type="InterPro" id="IPR029056">
    <property type="entry name" value="Ribokinase-like"/>
</dbReference>
<comment type="catalytic activity">
    <reaction evidence="1 11">
        <text>5-(2-hydroxyethyl)-4-methylthiazole + ATP = 4-methyl-5-(2-phosphooxyethyl)-thiazole + ADP + H(+)</text>
        <dbReference type="Rhea" id="RHEA:24212"/>
        <dbReference type="ChEBI" id="CHEBI:15378"/>
        <dbReference type="ChEBI" id="CHEBI:17957"/>
        <dbReference type="ChEBI" id="CHEBI:30616"/>
        <dbReference type="ChEBI" id="CHEBI:58296"/>
        <dbReference type="ChEBI" id="CHEBI:456216"/>
        <dbReference type="EC" id="2.7.1.50"/>
    </reaction>
</comment>
<comment type="pathway">
    <text evidence="3 11">Cofactor biosynthesis; thiamine diphosphate biosynthesis; 4-methyl-5-(2-phosphoethyl)-thiazole from 5-(2-hydroxyethyl)-4-methylthiazole: step 1/1.</text>
</comment>
<evidence type="ECO:0000256" key="11">
    <source>
        <dbReference type="HAMAP-Rule" id="MF_00228"/>
    </source>
</evidence>
<dbReference type="SUPFAM" id="SSF53613">
    <property type="entry name" value="Ribokinase-like"/>
    <property type="match status" value="1"/>
</dbReference>
<keyword evidence="9 11" id="KW-0460">Magnesium</keyword>
<comment type="similarity">
    <text evidence="11">Belongs to the Thz kinase family.</text>
</comment>
<dbReference type="GO" id="GO:0004417">
    <property type="term" value="F:hydroxyethylthiazole kinase activity"/>
    <property type="evidence" value="ECO:0007669"/>
    <property type="project" value="UniProtKB-UniRule"/>
</dbReference>
<dbReference type="Proteomes" id="UP000241208">
    <property type="component" value="Unassembled WGS sequence"/>
</dbReference>
<dbReference type="NCBIfam" id="NF006830">
    <property type="entry name" value="PRK09355.1"/>
    <property type="match status" value="1"/>
</dbReference>
<evidence type="ECO:0000313" key="12">
    <source>
        <dbReference type="EMBL" id="PTF65824.1"/>
    </source>
</evidence>
<dbReference type="NCBIfam" id="TIGR00694">
    <property type="entry name" value="thiM"/>
    <property type="match status" value="1"/>
</dbReference>
<feature type="binding site" evidence="11">
    <location>
        <position position="188"/>
    </location>
    <ligand>
        <name>substrate</name>
    </ligand>
</feature>
<dbReference type="Gene3D" id="3.40.1190.20">
    <property type="match status" value="1"/>
</dbReference>
<feature type="binding site" evidence="11">
    <location>
        <position position="40"/>
    </location>
    <ligand>
        <name>substrate</name>
    </ligand>
</feature>
<accession>A0A2T4LR42</accession>
<evidence type="ECO:0000256" key="6">
    <source>
        <dbReference type="ARBA" id="ARBA00022741"/>
    </source>
</evidence>
<dbReference type="GO" id="GO:0009229">
    <property type="term" value="P:thiamine diphosphate biosynthetic process"/>
    <property type="evidence" value="ECO:0007669"/>
    <property type="project" value="UniProtKB-UniRule"/>
</dbReference>
<name>A0A2T4LR42_9STAP</name>
<comment type="cofactor">
    <cofactor evidence="2 11">
        <name>Mg(2+)</name>
        <dbReference type="ChEBI" id="CHEBI:18420"/>
    </cofactor>
</comment>
<comment type="caution">
    <text evidence="12">The sequence shown here is derived from an EMBL/GenBank/DDBJ whole genome shotgun (WGS) entry which is preliminary data.</text>
</comment>
<evidence type="ECO:0000256" key="3">
    <source>
        <dbReference type="ARBA" id="ARBA00004868"/>
    </source>
</evidence>
<keyword evidence="5 11" id="KW-0479">Metal-binding</keyword>
<proteinExistence type="inferred from homology"/>
<dbReference type="HAMAP" id="MF_00228">
    <property type="entry name" value="Thz_kinase"/>
    <property type="match status" value="1"/>
</dbReference>
<keyword evidence="8 11" id="KW-0067">ATP-binding</keyword>
<dbReference type="PIRSF" id="PIRSF000513">
    <property type="entry name" value="Thz_kinase"/>
    <property type="match status" value="1"/>
</dbReference>
<evidence type="ECO:0000313" key="13">
    <source>
        <dbReference type="Proteomes" id="UP000241208"/>
    </source>
</evidence>